<accession>A0A9W4U462</accession>
<evidence type="ECO:0000313" key="1">
    <source>
        <dbReference type="EMBL" id="CAI6280983.1"/>
    </source>
</evidence>
<proteinExistence type="predicted"/>
<evidence type="ECO:0000313" key="2">
    <source>
        <dbReference type="Proteomes" id="UP001152607"/>
    </source>
</evidence>
<comment type="caution">
    <text evidence="1">The sequence shown here is derived from an EMBL/GenBank/DDBJ whole genome shotgun (WGS) entry which is preliminary data.</text>
</comment>
<organism evidence="1 2">
    <name type="scientific">Periconia digitata</name>
    <dbReference type="NCBI Taxonomy" id="1303443"/>
    <lineage>
        <taxon>Eukaryota</taxon>
        <taxon>Fungi</taxon>
        <taxon>Dikarya</taxon>
        <taxon>Ascomycota</taxon>
        <taxon>Pezizomycotina</taxon>
        <taxon>Dothideomycetes</taxon>
        <taxon>Pleosporomycetidae</taxon>
        <taxon>Pleosporales</taxon>
        <taxon>Massarineae</taxon>
        <taxon>Periconiaceae</taxon>
        <taxon>Periconia</taxon>
    </lineage>
</organism>
<protein>
    <submittedName>
        <fullName evidence="1">Uncharacterized protein</fullName>
    </submittedName>
</protein>
<sequence>MPVCAWSHPPIALILHLLIGGRAAINFHYILHGWVGASYSWLITTTSSLPCT</sequence>
<dbReference type="EMBL" id="CAOQHR010000001">
    <property type="protein sequence ID" value="CAI6280983.1"/>
    <property type="molecule type" value="Genomic_DNA"/>
</dbReference>
<reference evidence="1" key="1">
    <citation type="submission" date="2023-01" db="EMBL/GenBank/DDBJ databases">
        <authorList>
            <person name="Van Ghelder C."/>
            <person name="Rancurel C."/>
        </authorList>
    </citation>
    <scope>NUCLEOTIDE SEQUENCE</scope>
    <source>
        <strain evidence="1">CNCM I-4278</strain>
    </source>
</reference>
<dbReference type="Proteomes" id="UP001152607">
    <property type="component" value="Unassembled WGS sequence"/>
</dbReference>
<dbReference type="AlphaFoldDB" id="A0A9W4U462"/>
<gene>
    <name evidence="1" type="ORF">PDIGIT_LOCUS2108</name>
</gene>
<keyword evidence="2" id="KW-1185">Reference proteome</keyword>
<name>A0A9W4U462_9PLEO</name>